<feature type="chain" id="PRO_5008389941" evidence="1">
    <location>
        <begin position="20"/>
        <end position="255"/>
    </location>
</feature>
<keyword evidence="1" id="KW-0732">Signal</keyword>
<proteinExistence type="predicted"/>
<reference evidence="2 3" key="1">
    <citation type="submission" date="2016-05" db="EMBL/GenBank/DDBJ databases">
        <title>Niabella ginsenosidivorans BS26 whole genome sequencing.</title>
        <authorList>
            <person name="Im W.T."/>
            <person name="Siddiqi M.Z."/>
        </authorList>
    </citation>
    <scope>NUCLEOTIDE SEQUENCE [LARGE SCALE GENOMIC DNA]</scope>
    <source>
        <strain evidence="2 3">BS26</strain>
    </source>
</reference>
<dbReference type="RefSeq" id="WP_067760206.1">
    <property type="nucleotide sequence ID" value="NZ_CP015772.1"/>
</dbReference>
<evidence type="ECO:0000256" key="1">
    <source>
        <dbReference type="SAM" id="SignalP"/>
    </source>
</evidence>
<accession>A0A1A9I631</accession>
<gene>
    <name evidence="2" type="ORF">A8C56_20355</name>
</gene>
<keyword evidence="3" id="KW-1185">Reference proteome</keyword>
<organism evidence="2 3">
    <name type="scientific">Niabella ginsenosidivorans</name>
    <dbReference type="NCBI Taxonomy" id="1176587"/>
    <lineage>
        <taxon>Bacteria</taxon>
        <taxon>Pseudomonadati</taxon>
        <taxon>Bacteroidota</taxon>
        <taxon>Chitinophagia</taxon>
        <taxon>Chitinophagales</taxon>
        <taxon>Chitinophagaceae</taxon>
        <taxon>Niabella</taxon>
    </lineage>
</organism>
<dbReference type="OrthoDB" id="9775889at2"/>
<evidence type="ECO:0000313" key="3">
    <source>
        <dbReference type="Proteomes" id="UP000077667"/>
    </source>
</evidence>
<feature type="signal peptide" evidence="1">
    <location>
        <begin position="1"/>
        <end position="19"/>
    </location>
</feature>
<dbReference type="STRING" id="1176587.A8C56_20355"/>
<sequence>MKKIFLFIATGFLMMAASGQVKLPAAYLKDSFPVLVSHCKAVLDKAYMAQKLIATTDTLPGWEGFPVKLYQYKTGNDLYTGQPKTGMVYLLNPSPQKLALWIATACWIAKGSVAGRYTDSLLAWINRQSNAQFPVKGVVYEDQYTNDFQEPYVFKDGVTVYVKDSTMFPKDKTCTPEQLAFYLRLTNDDLKPQTGQYARIASTRREDYIANGGTEAVGDAGNRKIKWLDVVRDLYKKAWNSDENELIIFWAKDHL</sequence>
<protein>
    <submittedName>
        <fullName evidence="2">Cellulase</fullName>
    </submittedName>
</protein>
<name>A0A1A9I631_9BACT</name>
<dbReference type="Proteomes" id="UP000077667">
    <property type="component" value="Chromosome"/>
</dbReference>
<dbReference type="AlphaFoldDB" id="A0A1A9I631"/>
<evidence type="ECO:0000313" key="2">
    <source>
        <dbReference type="EMBL" id="ANH83023.1"/>
    </source>
</evidence>
<dbReference type="KEGG" id="nia:A8C56_20355"/>
<dbReference type="EMBL" id="CP015772">
    <property type="protein sequence ID" value="ANH83023.1"/>
    <property type="molecule type" value="Genomic_DNA"/>
</dbReference>